<proteinExistence type="predicted"/>
<sequence length="416" mass="47213">MANKKLRNIIKGEQQHKSIKESTSKIREDINQHLDHLEMKLYKEADTVWSEEKSNLTDLITEIEEKKNNLKEIEDNLHTVTVNKSKLQSFLGIHQIEQKVHQCQYAVDMENDEITSNVEIKIKQNDEIEEILRELRSLKSFGEVKALRSQIIMSKEIHDSGEPQVPLQEQSNINNMTINIETQIFIGIDKNISDMTCLMDGRILMVESFGKVNLLTVTSDSILQKQLPIPGGVFGIIQINQDTIAITYPHGKAIEMFNMENETVTKVITLHTIRCGLSYSNNSLAVGLNEDEIHIVDLEGNTLKSIQVQSKSNLYHLVYLDNRVIYSDMINKSVSCVDESGKQIWQYKQDLAGPRGLCSDTYGNIIIVNFCSDRIIVISKDGKDSKTLLGREGGLGYMKFICYEKNESYGIAEALP</sequence>
<protein>
    <recommendedName>
        <fullName evidence="4">TRIM2_3</fullName>
    </recommendedName>
</protein>
<dbReference type="InterPro" id="IPR011042">
    <property type="entry name" value="6-blade_b-propeller_TolB-like"/>
</dbReference>
<organism evidence="2 3">
    <name type="scientific">Mytilus coruscus</name>
    <name type="common">Sea mussel</name>
    <dbReference type="NCBI Taxonomy" id="42192"/>
    <lineage>
        <taxon>Eukaryota</taxon>
        <taxon>Metazoa</taxon>
        <taxon>Spiralia</taxon>
        <taxon>Lophotrochozoa</taxon>
        <taxon>Mollusca</taxon>
        <taxon>Bivalvia</taxon>
        <taxon>Autobranchia</taxon>
        <taxon>Pteriomorphia</taxon>
        <taxon>Mytilida</taxon>
        <taxon>Mytiloidea</taxon>
        <taxon>Mytilidae</taxon>
        <taxon>Mytilinae</taxon>
        <taxon>Mytilus</taxon>
    </lineage>
</organism>
<name>A0A6J8C0I3_MYTCO</name>
<dbReference type="AlphaFoldDB" id="A0A6J8C0I3"/>
<dbReference type="OrthoDB" id="10039644at2759"/>
<dbReference type="SUPFAM" id="SSF101898">
    <property type="entry name" value="NHL repeat"/>
    <property type="match status" value="1"/>
</dbReference>
<reference evidence="2 3" key="1">
    <citation type="submission" date="2020-06" db="EMBL/GenBank/DDBJ databases">
        <authorList>
            <person name="Li R."/>
            <person name="Bekaert M."/>
        </authorList>
    </citation>
    <scope>NUCLEOTIDE SEQUENCE [LARGE SCALE GENOMIC DNA]</scope>
    <source>
        <strain evidence="3">wild</strain>
    </source>
</reference>
<feature type="coiled-coil region" evidence="1">
    <location>
        <begin position="53"/>
        <end position="83"/>
    </location>
</feature>
<accession>A0A6J8C0I3</accession>
<dbReference type="Proteomes" id="UP000507470">
    <property type="component" value="Unassembled WGS sequence"/>
</dbReference>
<evidence type="ECO:0000313" key="3">
    <source>
        <dbReference type="Proteomes" id="UP000507470"/>
    </source>
</evidence>
<evidence type="ECO:0000256" key="1">
    <source>
        <dbReference type="SAM" id="Coils"/>
    </source>
</evidence>
<evidence type="ECO:0008006" key="4">
    <source>
        <dbReference type="Google" id="ProtNLM"/>
    </source>
</evidence>
<dbReference type="EMBL" id="CACVKT020004183">
    <property type="protein sequence ID" value="CAC5388559.1"/>
    <property type="molecule type" value="Genomic_DNA"/>
</dbReference>
<evidence type="ECO:0000313" key="2">
    <source>
        <dbReference type="EMBL" id="CAC5388559.1"/>
    </source>
</evidence>
<dbReference type="Gene3D" id="2.120.10.30">
    <property type="entry name" value="TolB, C-terminal domain"/>
    <property type="match status" value="1"/>
</dbReference>
<keyword evidence="1" id="KW-0175">Coiled coil</keyword>
<keyword evidence="3" id="KW-1185">Reference proteome</keyword>
<gene>
    <name evidence="2" type="ORF">MCOR_23815</name>
</gene>